<evidence type="ECO:0000259" key="3">
    <source>
        <dbReference type="PROSITE" id="PS50937"/>
    </source>
</evidence>
<dbReference type="GO" id="GO:0003700">
    <property type="term" value="F:DNA-binding transcription factor activity"/>
    <property type="evidence" value="ECO:0007669"/>
    <property type="project" value="InterPro"/>
</dbReference>
<comment type="caution">
    <text evidence="4">The sequence shown here is derived from an EMBL/GenBank/DDBJ whole genome shotgun (WGS) entry which is preliminary data.</text>
</comment>
<proteinExistence type="predicted"/>
<dbReference type="InterPro" id="IPR047057">
    <property type="entry name" value="MerR_fam"/>
</dbReference>
<evidence type="ECO:0000313" key="4">
    <source>
        <dbReference type="EMBL" id="MDA0564811.1"/>
    </source>
</evidence>
<sequence>MLIGELSRRTAVSTRLLRYYEEQGLITSRRLPNGYRDFPEDAPETVARIRGLLSAGLSTEVIRDLLPCAEGTAPNLEACPSVIGALRAEAEGMQRRIEALSRSREAVLRYIAEARPAAEDPAPAPGRPEAASAGRA</sequence>
<dbReference type="PROSITE" id="PS50937">
    <property type="entry name" value="HTH_MERR_2"/>
    <property type="match status" value="1"/>
</dbReference>
<dbReference type="PANTHER" id="PTHR30204">
    <property type="entry name" value="REDOX-CYCLING DRUG-SENSING TRANSCRIPTIONAL ACTIVATOR SOXR"/>
    <property type="match status" value="1"/>
</dbReference>
<dbReference type="CDD" id="cd01282">
    <property type="entry name" value="HTH_MerR-like_sg3"/>
    <property type="match status" value="1"/>
</dbReference>
<dbReference type="InterPro" id="IPR009061">
    <property type="entry name" value="DNA-bd_dom_put_sf"/>
</dbReference>
<dbReference type="Pfam" id="PF13411">
    <property type="entry name" value="MerR_1"/>
    <property type="match status" value="1"/>
</dbReference>
<dbReference type="GO" id="GO:0003677">
    <property type="term" value="F:DNA binding"/>
    <property type="evidence" value="ECO:0007669"/>
    <property type="project" value="UniProtKB-KW"/>
</dbReference>
<dbReference type="PANTHER" id="PTHR30204:SF93">
    <property type="entry name" value="HTH MERR-TYPE DOMAIN-CONTAINING PROTEIN"/>
    <property type="match status" value="1"/>
</dbReference>
<keyword evidence="1" id="KW-0238">DNA-binding</keyword>
<reference evidence="4" key="1">
    <citation type="submission" date="2021-10" db="EMBL/GenBank/DDBJ databases">
        <title>Streptomonospora sp. nov., isolated from mangrove soil.</title>
        <authorList>
            <person name="Chen X."/>
            <person name="Ge X."/>
            <person name="Liu W."/>
        </authorList>
    </citation>
    <scope>NUCLEOTIDE SEQUENCE</scope>
    <source>
        <strain evidence="4">S1-112</strain>
    </source>
</reference>
<dbReference type="InterPro" id="IPR000551">
    <property type="entry name" value="MerR-type_HTH_dom"/>
</dbReference>
<dbReference type="SUPFAM" id="SSF46955">
    <property type="entry name" value="Putative DNA-binding domain"/>
    <property type="match status" value="1"/>
</dbReference>
<feature type="region of interest" description="Disordered" evidence="2">
    <location>
        <begin position="115"/>
        <end position="136"/>
    </location>
</feature>
<dbReference type="AlphaFoldDB" id="A0A9X3NMJ8"/>
<keyword evidence="5" id="KW-1185">Reference proteome</keyword>
<dbReference type="EMBL" id="JAJAQC010000015">
    <property type="protein sequence ID" value="MDA0564811.1"/>
    <property type="molecule type" value="Genomic_DNA"/>
</dbReference>
<protein>
    <submittedName>
        <fullName evidence="4">MerR family transcriptional regulator</fullName>
    </submittedName>
</protein>
<dbReference type="Gene3D" id="1.10.1660.10">
    <property type="match status" value="1"/>
</dbReference>
<dbReference type="SMART" id="SM00422">
    <property type="entry name" value="HTH_MERR"/>
    <property type="match status" value="1"/>
</dbReference>
<gene>
    <name evidence="4" type="ORF">LG943_10815</name>
</gene>
<name>A0A9X3NMJ8_9ACTN</name>
<evidence type="ECO:0000313" key="5">
    <source>
        <dbReference type="Proteomes" id="UP001140076"/>
    </source>
</evidence>
<evidence type="ECO:0000256" key="1">
    <source>
        <dbReference type="ARBA" id="ARBA00023125"/>
    </source>
</evidence>
<evidence type="ECO:0000256" key="2">
    <source>
        <dbReference type="SAM" id="MobiDB-lite"/>
    </source>
</evidence>
<organism evidence="4 5">
    <name type="scientific">Streptomonospora mangrovi</name>
    <dbReference type="NCBI Taxonomy" id="2883123"/>
    <lineage>
        <taxon>Bacteria</taxon>
        <taxon>Bacillati</taxon>
        <taxon>Actinomycetota</taxon>
        <taxon>Actinomycetes</taxon>
        <taxon>Streptosporangiales</taxon>
        <taxon>Nocardiopsidaceae</taxon>
        <taxon>Streptomonospora</taxon>
    </lineage>
</organism>
<dbReference type="Proteomes" id="UP001140076">
    <property type="component" value="Unassembled WGS sequence"/>
</dbReference>
<feature type="domain" description="HTH merR-type" evidence="3">
    <location>
        <begin position="1"/>
        <end position="68"/>
    </location>
</feature>
<accession>A0A9X3NMJ8</accession>
<dbReference type="RefSeq" id="WP_270072088.1">
    <property type="nucleotide sequence ID" value="NZ_JAJAQC010000015.1"/>
</dbReference>